<protein>
    <submittedName>
        <fullName evidence="6">Helix-turn-helix domain-containing protein</fullName>
    </submittedName>
</protein>
<keyword evidence="3" id="KW-0804">Transcription</keyword>
<reference evidence="6 7" key="1">
    <citation type="submission" date="2023-09" db="EMBL/GenBank/DDBJ databases">
        <authorList>
            <person name="Rey-Velasco X."/>
        </authorList>
    </citation>
    <scope>NUCLEOTIDE SEQUENCE [LARGE SCALE GENOMIC DNA]</scope>
    <source>
        <strain evidence="6 7">W335</strain>
    </source>
</reference>
<proteinExistence type="predicted"/>
<dbReference type="InterPro" id="IPR009057">
    <property type="entry name" value="Homeodomain-like_sf"/>
</dbReference>
<dbReference type="RefSeq" id="WP_311654283.1">
    <property type="nucleotide sequence ID" value="NZ_JAVRIB010000035.1"/>
</dbReference>
<keyword evidence="7" id="KW-1185">Reference proteome</keyword>
<accession>A0ABU3C494</accession>
<organism evidence="6 7">
    <name type="scientific">Spectribacter hydrogenoxidans</name>
    <dbReference type="NCBI Taxonomy" id="3075608"/>
    <lineage>
        <taxon>Bacteria</taxon>
        <taxon>Pseudomonadati</taxon>
        <taxon>Pseudomonadota</taxon>
        <taxon>Gammaproteobacteria</taxon>
        <taxon>Salinisphaerales</taxon>
        <taxon>Salinisphaeraceae</taxon>
        <taxon>Spectribacter</taxon>
    </lineage>
</organism>
<dbReference type="PROSITE" id="PS50977">
    <property type="entry name" value="HTH_TETR_2"/>
    <property type="match status" value="1"/>
</dbReference>
<name>A0ABU3C494_9GAMM</name>
<dbReference type="Proteomes" id="UP001251857">
    <property type="component" value="Unassembled WGS sequence"/>
</dbReference>
<keyword evidence="1" id="KW-0805">Transcription regulation</keyword>
<keyword evidence="2 4" id="KW-0238">DNA-binding</keyword>
<evidence type="ECO:0000259" key="5">
    <source>
        <dbReference type="PROSITE" id="PS50977"/>
    </source>
</evidence>
<feature type="domain" description="HTH tetR-type" evidence="5">
    <location>
        <begin position="1"/>
        <end position="51"/>
    </location>
</feature>
<dbReference type="PANTHER" id="PTHR30055">
    <property type="entry name" value="HTH-TYPE TRANSCRIPTIONAL REGULATOR RUTR"/>
    <property type="match status" value="1"/>
</dbReference>
<evidence type="ECO:0000313" key="7">
    <source>
        <dbReference type="Proteomes" id="UP001251857"/>
    </source>
</evidence>
<dbReference type="SUPFAM" id="SSF46689">
    <property type="entry name" value="Homeodomain-like"/>
    <property type="match status" value="1"/>
</dbReference>
<evidence type="ECO:0000256" key="2">
    <source>
        <dbReference type="ARBA" id="ARBA00023125"/>
    </source>
</evidence>
<dbReference type="Gene3D" id="1.10.357.10">
    <property type="entry name" value="Tetracycline Repressor, domain 2"/>
    <property type="match status" value="1"/>
</dbReference>
<evidence type="ECO:0000256" key="3">
    <source>
        <dbReference type="ARBA" id="ARBA00023163"/>
    </source>
</evidence>
<evidence type="ECO:0000256" key="4">
    <source>
        <dbReference type="PROSITE-ProRule" id="PRU00335"/>
    </source>
</evidence>
<gene>
    <name evidence="6" type="ORF">RM532_15705</name>
</gene>
<dbReference type="InterPro" id="IPR001647">
    <property type="entry name" value="HTH_TetR"/>
</dbReference>
<evidence type="ECO:0000256" key="1">
    <source>
        <dbReference type="ARBA" id="ARBA00023015"/>
    </source>
</evidence>
<dbReference type="PANTHER" id="PTHR30055:SF234">
    <property type="entry name" value="HTH-TYPE TRANSCRIPTIONAL REGULATOR BETI"/>
    <property type="match status" value="1"/>
</dbReference>
<dbReference type="Pfam" id="PF00440">
    <property type="entry name" value="TetR_N"/>
    <property type="match status" value="1"/>
</dbReference>
<feature type="non-terminal residue" evidence="6">
    <location>
        <position position="1"/>
    </location>
</feature>
<feature type="DNA-binding region" description="H-T-H motif" evidence="4">
    <location>
        <begin position="14"/>
        <end position="33"/>
    </location>
</feature>
<evidence type="ECO:0000313" key="6">
    <source>
        <dbReference type="EMBL" id="MDT0636391.1"/>
    </source>
</evidence>
<dbReference type="InterPro" id="IPR050109">
    <property type="entry name" value="HTH-type_TetR-like_transc_reg"/>
</dbReference>
<sequence length="188" mass="21459">TIALLKRHGYAGLRTAAIADEAGVSRGALLHHYPTKDALILSSVEFVMRRARAGALRRLRRVEEGVDAFAAIIDDARQFFFSADFGVVLDLVLMGGKNPEFRRHIVRYARKNRLPVETAWRKLLERRGLEPEQAGLLLDLTLNTVRGASIRALWQRDEPAIDRMIIAWRDMLDLYLDHHGIKWLAKPR</sequence>
<dbReference type="EMBL" id="JAVRIB010000035">
    <property type="protein sequence ID" value="MDT0636391.1"/>
    <property type="molecule type" value="Genomic_DNA"/>
</dbReference>
<comment type="caution">
    <text evidence="6">The sequence shown here is derived from an EMBL/GenBank/DDBJ whole genome shotgun (WGS) entry which is preliminary data.</text>
</comment>